<protein>
    <recommendedName>
        <fullName evidence="2">Tyr recombinase domain-containing protein</fullName>
    </recommendedName>
</protein>
<reference evidence="4" key="1">
    <citation type="journal article" date="2019" name="Int. J. Syst. Evol. Microbiol.">
        <title>The Global Catalogue of Microorganisms (GCM) 10K type strain sequencing project: providing services to taxonomists for standard genome sequencing and annotation.</title>
        <authorList>
            <consortium name="The Broad Institute Genomics Platform"/>
            <consortium name="The Broad Institute Genome Sequencing Center for Infectious Disease"/>
            <person name="Wu L."/>
            <person name="Ma J."/>
        </authorList>
    </citation>
    <scope>NUCLEOTIDE SEQUENCE [LARGE SCALE GENOMIC DNA]</scope>
    <source>
        <strain evidence="4">JCM 18302</strain>
    </source>
</reference>
<dbReference type="RefSeq" id="WP_345605769.1">
    <property type="nucleotide sequence ID" value="NZ_BAABJO010000010.1"/>
</dbReference>
<dbReference type="PROSITE" id="PS51898">
    <property type="entry name" value="TYR_RECOMBINASE"/>
    <property type="match status" value="1"/>
</dbReference>
<comment type="caution">
    <text evidence="3">The sequence shown here is derived from an EMBL/GenBank/DDBJ whole genome shotgun (WGS) entry which is preliminary data.</text>
</comment>
<dbReference type="InterPro" id="IPR011010">
    <property type="entry name" value="DNA_brk_join_enz"/>
</dbReference>
<evidence type="ECO:0000313" key="4">
    <source>
        <dbReference type="Proteomes" id="UP001500804"/>
    </source>
</evidence>
<name>A0ABP9NM43_9PSEU</name>
<dbReference type="PANTHER" id="PTHR30349">
    <property type="entry name" value="PHAGE INTEGRASE-RELATED"/>
    <property type="match status" value="1"/>
</dbReference>
<dbReference type="Gene3D" id="1.10.443.10">
    <property type="entry name" value="Intergrase catalytic core"/>
    <property type="match status" value="1"/>
</dbReference>
<dbReference type="InterPro" id="IPR013762">
    <property type="entry name" value="Integrase-like_cat_sf"/>
</dbReference>
<evidence type="ECO:0000259" key="2">
    <source>
        <dbReference type="PROSITE" id="PS51898"/>
    </source>
</evidence>
<dbReference type="InterPro" id="IPR050090">
    <property type="entry name" value="Tyrosine_recombinase_XerCD"/>
</dbReference>
<gene>
    <name evidence="3" type="ORF">GCM10023320_31080</name>
</gene>
<organism evidence="3 4">
    <name type="scientific">Pseudonocardia adelaidensis</name>
    <dbReference type="NCBI Taxonomy" id="648754"/>
    <lineage>
        <taxon>Bacteria</taxon>
        <taxon>Bacillati</taxon>
        <taxon>Actinomycetota</taxon>
        <taxon>Actinomycetes</taxon>
        <taxon>Pseudonocardiales</taxon>
        <taxon>Pseudonocardiaceae</taxon>
        <taxon>Pseudonocardia</taxon>
    </lineage>
</organism>
<keyword evidence="1" id="KW-0233">DNA recombination</keyword>
<accession>A0ABP9NM43</accession>
<dbReference type="Proteomes" id="UP001500804">
    <property type="component" value="Unassembled WGS sequence"/>
</dbReference>
<feature type="domain" description="Tyr recombinase" evidence="2">
    <location>
        <begin position="1"/>
        <end position="125"/>
    </location>
</feature>
<keyword evidence="4" id="KW-1185">Reference proteome</keyword>
<sequence>MLLHRVVAEDTLPAELVTALRRHRALQNEERPAAGSAWEDWDLVFCQPNGRPIDPRADRAEWGELLQRAGVRHVRVHDGRHTAATLLLEQGVHVRAIQRILGHSDVRTTEAYTHVGDQMTRDAARRMGAALWGE</sequence>
<proteinExistence type="predicted"/>
<dbReference type="InterPro" id="IPR002104">
    <property type="entry name" value="Integrase_catalytic"/>
</dbReference>
<dbReference type="PANTHER" id="PTHR30349:SF91">
    <property type="entry name" value="INTA PROTEIN"/>
    <property type="match status" value="1"/>
</dbReference>
<dbReference type="SUPFAM" id="SSF56349">
    <property type="entry name" value="DNA breaking-rejoining enzymes"/>
    <property type="match status" value="1"/>
</dbReference>
<evidence type="ECO:0000313" key="3">
    <source>
        <dbReference type="EMBL" id="GAA5121768.1"/>
    </source>
</evidence>
<evidence type="ECO:0000256" key="1">
    <source>
        <dbReference type="ARBA" id="ARBA00023172"/>
    </source>
</evidence>
<dbReference type="Pfam" id="PF00589">
    <property type="entry name" value="Phage_integrase"/>
    <property type="match status" value="1"/>
</dbReference>
<dbReference type="EMBL" id="BAABJO010000010">
    <property type="protein sequence ID" value="GAA5121768.1"/>
    <property type="molecule type" value="Genomic_DNA"/>
</dbReference>